<sequence length="134" mass="15445">MSREIKFRAWDKHEKRMLDVYRISFDGPIEGAQVHCYLDDRGGKGSTEYSYDGDGLILEQFTGLKDKNGKDIYEGDLLKFKILFSDDDYEVGQVIWSNQDAGFVLKCFNLWKVALRAEIVGNIHENTELLEADQ</sequence>
<feature type="domain" description="YopX protein" evidence="1">
    <location>
        <begin position="6"/>
        <end position="131"/>
    </location>
</feature>
<protein>
    <submittedName>
        <fullName evidence="2">DNA-packaging protein</fullName>
    </submittedName>
</protein>
<dbReference type="Gene3D" id="2.30.30.290">
    <property type="entry name" value="YopX-like domains"/>
    <property type="match status" value="1"/>
</dbReference>
<evidence type="ECO:0000259" key="1">
    <source>
        <dbReference type="Pfam" id="PF09643"/>
    </source>
</evidence>
<dbReference type="SMR" id="A0A6P1E3W4"/>
<organism evidence="2 3">
    <name type="scientific">Lentilactobacillus hilgardii</name>
    <name type="common">Lactobacillus hilgardii</name>
    <dbReference type="NCBI Taxonomy" id="1588"/>
    <lineage>
        <taxon>Bacteria</taxon>
        <taxon>Bacillati</taxon>
        <taxon>Bacillota</taxon>
        <taxon>Bacilli</taxon>
        <taxon>Lactobacillales</taxon>
        <taxon>Lactobacillaceae</taxon>
        <taxon>Lentilactobacillus</taxon>
    </lineage>
</organism>
<dbReference type="Proteomes" id="UP000465035">
    <property type="component" value="Chromosome"/>
</dbReference>
<dbReference type="SUPFAM" id="SSF159006">
    <property type="entry name" value="YopX-like"/>
    <property type="match status" value="1"/>
</dbReference>
<proteinExistence type="predicted"/>
<evidence type="ECO:0000313" key="2">
    <source>
        <dbReference type="EMBL" id="QHB51239.1"/>
    </source>
</evidence>
<gene>
    <name evidence="2" type="ORF">GQR93_02870</name>
</gene>
<dbReference type="InterPro" id="IPR023385">
    <property type="entry name" value="YopX-like_C"/>
</dbReference>
<dbReference type="RefSeq" id="WP_159298659.1">
    <property type="nucleotide sequence ID" value="NZ_CP047121.1"/>
</dbReference>
<dbReference type="InterPro" id="IPR010024">
    <property type="entry name" value="CHP16711"/>
</dbReference>
<evidence type="ECO:0000313" key="3">
    <source>
        <dbReference type="Proteomes" id="UP000465035"/>
    </source>
</evidence>
<dbReference type="AlphaFoldDB" id="A0A6P1E3W4"/>
<reference evidence="2 3" key="1">
    <citation type="submission" date="2019-12" db="EMBL/GenBank/DDBJ databases">
        <title>Lactobacillus hilgardii FLUB.</title>
        <authorList>
            <person name="Gustaw K."/>
        </authorList>
    </citation>
    <scope>NUCLEOTIDE SEQUENCE [LARGE SCALE GENOMIC DNA]</scope>
    <source>
        <strain evidence="2 3">FLUB</strain>
    </source>
</reference>
<dbReference type="EMBL" id="CP047121">
    <property type="protein sequence ID" value="QHB51239.1"/>
    <property type="molecule type" value="Genomic_DNA"/>
</dbReference>
<name>A0A6P1E3W4_LENHI</name>
<dbReference type="Pfam" id="PF09643">
    <property type="entry name" value="YopX"/>
    <property type="match status" value="1"/>
</dbReference>
<dbReference type="GeneID" id="69057301"/>
<accession>A0A6P1E3W4</accession>
<dbReference type="InterPro" id="IPR019096">
    <property type="entry name" value="YopX_protein"/>
</dbReference>
<dbReference type="NCBIfam" id="TIGR01671">
    <property type="entry name" value="phage_TIGR01671"/>
    <property type="match status" value="1"/>
</dbReference>